<evidence type="ECO:0000313" key="2">
    <source>
        <dbReference type="Proteomes" id="UP001221838"/>
    </source>
</evidence>
<dbReference type="Proteomes" id="UP001221838">
    <property type="component" value="Unassembled WGS sequence"/>
</dbReference>
<dbReference type="RefSeq" id="WP_272141434.1">
    <property type="nucleotide sequence ID" value="NZ_JAQNDM010000002.1"/>
</dbReference>
<keyword evidence="2" id="KW-1185">Reference proteome</keyword>
<gene>
    <name evidence="1" type="ORF">POL68_23605</name>
</gene>
<accession>A0ABT5DED7</accession>
<protein>
    <submittedName>
        <fullName evidence="1">Uncharacterized protein</fullName>
    </submittedName>
</protein>
<name>A0ABT5DED7_9BACT</name>
<comment type="caution">
    <text evidence="1">The sequence shown here is derived from an EMBL/GenBank/DDBJ whole genome shotgun (WGS) entry which is preliminary data.</text>
</comment>
<reference evidence="1 2" key="1">
    <citation type="submission" date="2022-11" db="EMBL/GenBank/DDBJ databases">
        <title>Minimal conservation of predation-associated metabolite biosynthetic gene clusters underscores biosynthetic potential of Myxococcota including descriptions for ten novel species: Archangium lansinium sp. nov., Myxococcus landrumus sp. nov., Nannocystis bai.</title>
        <authorList>
            <person name="Ahearne A."/>
            <person name="Stevens C."/>
            <person name="Dowd S."/>
        </authorList>
    </citation>
    <scope>NUCLEOTIDE SEQUENCE [LARGE SCALE GENOMIC DNA]</scope>
    <source>
        <strain evidence="1 2">NCWAL01</strain>
    </source>
</reference>
<evidence type="ECO:0000313" key="1">
    <source>
        <dbReference type="EMBL" id="MDC0711478.1"/>
    </source>
</evidence>
<proteinExistence type="predicted"/>
<sequence length="258" mass="29064">MMMNVFIILSGGPGVYNPKDPELHDKSWDNYVTSPLLSSKGAALHDMKAEEVHWLVYEPAYVERWQRDLANKKTAPTQYGHATVIKLKHGITDYLSLLRLRAKERGWKYEGISSAQGFWSHLQRLKGKKISRVWFYGHAREDLWLSLTHDVTSHEAYSPDSSAIVTVVDIKKLSSASFVAQKDARSPHRFFGCNTKAFAEAWSRKLKVYAEGAEGKVSFEKIHETGGKVILSPGARWVQYSKASIETELLSKAGAQVP</sequence>
<organism evidence="1 2">
    <name type="scientific">Stigmatella ashevillensis</name>
    <dbReference type="NCBI Taxonomy" id="2995309"/>
    <lineage>
        <taxon>Bacteria</taxon>
        <taxon>Pseudomonadati</taxon>
        <taxon>Myxococcota</taxon>
        <taxon>Myxococcia</taxon>
        <taxon>Myxococcales</taxon>
        <taxon>Cystobacterineae</taxon>
        <taxon>Archangiaceae</taxon>
        <taxon>Stigmatella</taxon>
    </lineage>
</organism>
<dbReference type="EMBL" id="JAQNDM010000002">
    <property type="protein sequence ID" value="MDC0711478.1"/>
    <property type="molecule type" value="Genomic_DNA"/>
</dbReference>